<dbReference type="EMBL" id="SFCA01000057">
    <property type="protein sequence ID" value="TRT59636.1"/>
    <property type="molecule type" value="Genomic_DNA"/>
</dbReference>
<evidence type="ECO:0000256" key="1">
    <source>
        <dbReference type="SAM" id="MobiDB-lite"/>
    </source>
</evidence>
<dbReference type="Proteomes" id="UP000316443">
    <property type="component" value="Unassembled WGS sequence"/>
</dbReference>
<gene>
    <name evidence="2" type="ORF">EWV85_04820</name>
</gene>
<protein>
    <submittedName>
        <fullName evidence="2">Uncharacterized protein</fullName>
    </submittedName>
</protein>
<sequence length="643" mass="71810">MINLNPAIEQKINQFILKVKLAHQKEARDIIQETKNLKDELIQIQRLGELTFSENSPIRVELEEKIIAHTDQLVETINLLSTGKILETPLDTFSQETDSLVATITILFDANANDANLPKLKEKLTAWQTKIKDTLLKFYATVELQQKNESLIAELKDKLSKYSSVDEDFQKLINEFKNNFAQLQEASVLFKSLDDLINEIQARDEGIKLNQRIDTLLEKTKEQVAGFPPKLDWEVQKEIQARYEGIELEQRINILLEKTKEQVAGFTQELDREVQGELAKLIKILGMAQVELKNISKPCDIMQVKSVVDSGEIAIKSLTGKPNIILAQKLRYAARTRLRKIQKNCSYNWYNNILNIYNNILNIGEDLYHYLKSLKTPAKVLIGLVLALPLNWGIMNSPPVKNLLMSLPPITKSSNQNTAGKSNQDTEGKSNQNIEEKDENFKLLILMTGTLGGAVSLLTRLQDFDNPKNQKYDDDLVPLMIAATKPILGGSFAFFILLILNSSISPLEIRGKTEEKNDNYLYGLLTMAFVAGFSERLIPDLINQVEKRVTVEASSTGQGLPPAILIAPPSATLALNGSQEFTINPVGNYTITISPPESGKIDKNTDAKFTYTAPAQGNPRDKITITATSDSGQTAKATVTLTA</sequence>
<reference evidence="2 3" key="1">
    <citation type="submission" date="2019-01" db="EMBL/GenBank/DDBJ databases">
        <title>Coherence of Microcystis species and biogeography revealed through population genomics.</title>
        <authorList>
            <person name="Perez-Carrascal O.M."/>
            <person name="Terrat Y."/>
            <person name="Giani A."/>
            <person name="Fortin N."/>
            <person name="Tromas N."/>
            <person name="Shapiro B.J."/>
        </authorList>
    </citation>
    <scope>NUCLEOTIDE SEQUENCE [LARGE SCALE GENOMIC DNA]</scope>
    <source>
        <strain evidence="2">Ma_QC_C_20070703_M131</strain>
    </source>
</reference>
<proteinExistence type="predicted"/>
<evidence type="ECO:0000313" key="3">
    <source>
        <dbReference type="Proteomes" id="UP000316443"/>
    </source>
</evidence>
<organism evidence="2 3">
    <name type="scientific">Microcystis aeruginosa Ma_QC_C_20070703_M131</name>
    <dbReference type="NCBI Taxonomy" id="2486263"/>
    <lineage>
        <taxon>Bacteria</taxon>
        <taxon>Bacillati</taxon>
        <taxon>Cyanobacteriota</taxon>
        <taxon>Cyanophyceae</taxon>
        <taxon>Oscillatoriophycideae</taxon>
        <taxon>Chroococcales</taxon>
        <taxon>Microcystaceae</taxon>
        <taxon>Microcystis</taxon>
    </lineage>
</organism>
<feature type="region of interest" description="Disordered" evidence="1">
    <location>
        <begin position="414"/>
        <end position="433"/>
    </location>
</feature>
<accession>A0A551YFA8</accession>
<evidence type="ECO:0000313" key="2">
    <source>
        <dbReference type="EMBL" id="TRT59636.1"/>
    </source>
</evidence>
<dbReference type="AlphaFoldDB" id="A0A551YFA8"/>
<comment type="caution">
    <text evidence="2">The sequence shown here is derived from an EMBL/GenBank/DDBJ whole genome shotgun (WGS) entry which is preliminary data.</text>
</comment>
<name>A0A551YFA8_MICAE</name>